<accession>A0ABD1YED1</accession>
<sequence length="109" mass="12535">MTIREYRKQIQRAKWKVADREQRLASQDVARPLALSLRRNSSAGQCFCGLAERRALHFWNATAITLGIGRLLRIRFDWIGFEDQITLLATPVQHISPLLRSAFDANIET</sequence>
<keyword evidence="2" id="KW-1185">Reference proteome</keyword>
<protein>
    <submittedName>
        <fullName evidence="1">Uncharacterized protein</fullName>
    </submittedName>
</protein>
<comment type="caution">
    <text evidence="1">The sequence shown here is derived from an EMBL/GenBank/DDBJ whole genome shotgun (WGS) entry which is preliminary data.</text>
</comment>
<dbReference type="Proteomes" id="UP001605036">
    <property type="component" value="Unassembled WGS sequence"/>
</dbReference>
<dbReference type="EMBL" id="JBHFFA010000005">
    <property type="protein sequence ID" value="KAL2623854.1"/>
    <property type="molecule type" value="Genomic_DNA"/>
</dbReference>
<reference evidence="1 2" key="1">
    <citation type="submission" date="2024-09" db="EMBL/GenBank/DDBJ databases">
        <title>Chromosome-scale assembly of Riccia fluitans.</title>
        <authorList>
            <person name="Paukszto L."/>
            <person name="Sawicki J."/>
            <person name="Karawczyk K."/>
            <person name="Piernik-Szablinska J."/>
            <person name="Szczecinska M."/>
            <person name="Mazdziarz M."/>
        </authorList>
    </citation>
    <scope>NUCLEOTIDE SEQUENCE [LARGE SCALE GENOMIC DNA]</scope>
    <source>
        <strain evidence="1">Rf_01</strain>
        <tissue evidence="1">Aerial parts of the thallus</tissue>
    </source>
</reference>
<organism evidence="1 2">
    <name type="scientific">Riccia fluitans</name>
    <dbReference type="NCBI Taxonomy" id="41844"/>
    <lineage>
        <taxon>Eukaryota</taxon>
        <taxon>Viridiplantae</taxon>
        <taxon>Streptophyta</taxon>
        <taxon>Embryophyta</taxon>
        <taxon>Marchantiophyta</taxon>
        <taxon>Marchantiopsida</taxon>
        <taxon>Marchantiidae</taxon>
        <taxon>Marchantiales</taxon>
        <taxon>Ricciaceae</taxon>
        <taxon>Riccia</taxon>
    </lineage>
</organism>
<dbReference type="AlphaFoldDB" id="A0ABD1YED1"/>
<name>A0ABD1YED1_9MARC</name>
<proteinExistence type="predicted"/>
<evidence type="ECO:0000313" key="2">
    <source>
        <dbReference type="Proteomes" id="UP001605036"/>
    </source>
</evidence>
<gene>
    <name evidence="1" type="ORF">R1flu_008099</name>
</gene>
<evidence type="ECO:0000313" key="1">
    <source>
        <dbReference type="EMBL" id="KAL2623854.1"/>
    </source>
</evidence>